<sequence length="116" mass="12962">MTANIRLSQRNQNSFPLKRFTPTKYGRSQEAWGKRGLVRKLVPGERVALDRLCPWLVGVALIGLSDGVCDRRWMQEIALLQRGGGVGAEAVHGCIRYPLTPAFFGRGHSLQFQTQP</sequence>
<keyword evidence="2" id="KW-1185">Reference proteome</keyword>
<organism evidence="1 2">
    <name type="scientific">Pleurodeles waltl</name>
    <name type="common">Iberian ribbed newt</name>
    <dbReference type="NCBI Taxonomy" id="8319"/>
    <lineage>
        <taxon>Eukaryota</taxon>
        <taxon>Metazoa</taxon>
        <taxon>Chordata</taxon>
        <taxon>Craniata</taxon>
        <taxon>Vertebrata</taxon>
        <taxon>Euteleostomi</taxon>
        <taxon>Amphibia</taxon>
        <taxon>Batrachia</taxon>
        <taxon>Caudata</taxon>
        <taxon>Salamandroidea</taxon>
        <taxon>Salamandridae</taxon>
        <taxon>Pleurodelinae</taxon>
        <taxon>Pleurodeles</taxon>
    </lineage>
</organism>
<dbReference type="AlphaFoldDB" id="A0AAV7QYG6"/>
<reference evidence="1" key="1">
    <citation type="journal article" date="2022" name="bioRxiv">
        <title>Sequencing and chromosome-scale assembly of the giantPleurodeles waltlgenome.</title>
        <authorList>
            <person name="Brown T."/>
            <person name="Elewa A."/>
            <person name="Iarovenko S."/>
            <person name="Subramanian E."/>
            <person name="Araus A.J."/>
            <person name="Petzold A."/>
            <person name="Susuki M."/>
            <person name="Suzuki K.-i.T."/>
            <person name="Hayashi T."/>
            <person name="Toyoda A."/>
            <person name="Oliveira C."/>
            <person name="Osipova E."/>
            <person name="Leigh N.D."/>
            <person name="Simon A."/>
            <person name="Yun M.H."/>
        </authorList>
    </citation>
    <scope>NUCLEOTIDE SEQUENCE</scope>
    <source>
        <strain evidence="1">20211129_DDA</strain>
        <tissue evidence="1">Liver</tissue>
    </source>
</reference>
<name>A0AAV7QYG6_PLEWA</name>
<gene>
    <name evidence="1" type="ORF">NDU88_011830</name>
</gene>
<comment type="caution">
    <text evidence="1">The sequence shown here is derived from an EMBL/GenBank/DDBJ whole genome shotgun (WGS) entry which is preliminary data.</text>
</comment>
<dbReference type="EMBL" id="JANPWB010000010">
    <property type="protein sequence ID" value="KAJ1145544.1"/>
    <property type="molecule type" value="Genomic_DNA"/>
</dbReference>
<proteinExistence type="predicted"/>
<protein>
    <submittedName>
        <fullName evidence="1">Uncharacterized protein</fullName>
    </submittedName>
</protein>
<evidence type="ECO:0000313" key="2">
    <source>
        <dbReference type="Proteomes" id="UP001066276"/>
    </source>
</evidence>
<evidence type="ECO:0000313" key="1">
    <source>
        <dbReference type="EMBL" id="KAJ1145544.1"/>
    </source>
</evidence>
<dbReference type="Proteomes" id="UP001066276">
    <property type="component" value="Chromosome 6"/>
</dbReference>
<accession>A0AAV7QYG6</accession>